<feature type="non-terminal residue" evidence="2">
    <location>
        <position position="1"/>
    </location>
</feature>
<dbReference type="Proteomes" id="UP001432322">
    <property type="component" value="Unassembled WGS sequence"/>
</dbReference>
<protein>
    <recommendedName>
        <fullName evidence="4">Cyclin N-terminal domain-containing protein</fullName>
    </recommendedName>
</protein>
<dbReference type="InterPro" id="IPR036915">
    <property type="entry name" value="Cyclin-like_sf"/>
</dbReference>
<gene>
    <name evidence="2" type="ORF">PFISCL1PPCAC_24779</name>
</gene>
<dbReference type="SUPFAM" id="SSF47954">
    <property type="entry name" value="Cyclin-like"/>
    <property type="match status" value="1"/>
</dbReference>
<dbReference type="GO" id="GO:0035861">
    <property type="term" value="C:site of double-strand break"/>
    <property type="evidence" value="ECO:0007669"/>
    <property type="project" value="TreeGrafter"/>
</dbReference>
<dbReference type="PANTHER" id="PTHR21615:SF2">
    <property type="entry name" value="CYCLIN N-TERMINAL DOMAIN-CONTAINING PROTEIN 1"/>
    <property type="match status" value="1"/>
</dbReference>
<dbReference type="Gene3D" id="1.10.472.10">
    <property type="entry name" value="Cyclin-like"/>
    <property type="match status" value="1"/>
</dbReference>
<accession>A0AAV5WQY7</accession>
<dbReference type="CDD" id="cd20541">
    <property type="entry name" value="CYCLIN_CNTD1"/>
    <property type="match status" value="1"/>
</dbReference>
<name>A0AAV5WQY7_9BILA</name>
<dbReference type="PANTHER" id="PTHR21615">
    <property type="entry name" value="CYCLIN N-TERMINAL DOMAIN-CONTAINING PROTEIN 1"/>
    <property type="match status" value="1"/>
</dbReference>
<evidence type="ECO:0000313" key="3">
    <source>
        <dbReference type="Proteomes" id="UP001432322"/>
    </source>
</evidence>
<evidence type="ECO:0000256" key="1">
    <source>
        <dbReference type="SAM" id="MobiDB-lite"/>
    </source>
</evidence>
<evidence type="ECO:0008006" key="4">
    <source>
        <dbReference type="Google" id="ProtNLM"/>
    </source>
</evidence>
<dbReference type="GO" id="GO:0007131">
    <property type="term" value="P:reciprocal meiotic recombination"/>
    <property type="evidence" value="ECO:0007669"/>
    <property type="project" value="TreeGrafter"/>
</dbReference>
<sequence>YSVDAHELRMERRPSTNMSNVSGYDDLLVDANFAEKTGNLSRDYIGDWMASLKAINKARIEAADEYGEIYLTRETVEYIFTLCIRLRMPIEVRFIAAATFDKFMRVHTRQMINFLAQLDMDTQRKKEEWDCVETNMSRQLTLRICSAIQIASKHVSYHDSLSTSQICKCLRTLGTPYTKAAVLKSEIRLMKAVDFRIPPTPVVYAESVLKLFVLSKRPDLHAQSVWDFICILMDVMFMERETIYNNLLASIVGDISAITATDKNRLKSDWILLACALVCAGCCCHYGFDVGDKVSVELEEACETPAKDTSELAIALLEVARGRTGSGGEGDERDHRPFTPPPNKRFAAGAGRRPIGVSRVGSLPFAAPTHRGK</sequence>
<feature type="region of interest" description="Disordered" evidence="1">
    <location>
        <begin position="323"/>
        <end position="373"/>
    </location>
</feature>
<organism evidence="2 3">
    <name type="scientific">Pristionchus fissidentatus</name>
    <dbReference type="NCBI Taxonomy" id="1538716"/>
    <lineage>
        <taxon>Eukaryota</taxon>
        <taxon>Metazoa</taxon>
        <taxon>Ecdysozoa</taxon>
        <taxon>Nematoda</taxon>
        <taxon>Chromadorea</taxon>
        <taxon>Rhabditida</taxon>
        <taxon>Rhabditina</taxon>
        <taxon>Diplogasteromorpha</taxon>
        <taxon>Diplogasteroidea</taxon>
        <taxon>Neodiplogasteridae</taxon>
        <taxon>Pristionchus</taxon>
    </lineage>
</organism>
<comment type="caution">
    <text evidence="2">The sequence shown here is derived from an EMBL/GenBank/DDBJ whole genome shotgun (WGS) entry which is preliminary data.</text>
</comment>
<dbReference type="AlphaFoldDB" id="A0AAV5WQY7"/>
<keyword evidence="3" id="KW-1185">Reference proteome</keyword>
<evidence type="ECO:0000313" key="2">
    <source>
        <dbReference type="EMBL" id="GMT33482.1"/>
    </source>
</evidence>
<dbReference type="EMBL" id="BTSY01000006">
    <property type="protein sequence ID" value="GMT33482.1"/>
    <property type="molecule type" value="Genomic_DNA"/>
</dbReference>
<reference evidence="2" key="1">
    <citation type="submission" date="2023-10" db="EMBL/GenBank/DDBJ databases">
        <title>Genome assembly of Pristionchus species.</title>
        <authorList>
            <person name="Yoshida K."/>
            <person name="Sommer R.J."/>
        </authorList>
    </citation>
    <scope>NUCLEOTIDE SEQUENCE</scope>
    <source>
        <strain evidence="2">RS5133</strain>
    </source>
</reference>
<proteinExistence type="predicted"/>